<evidence type="ECO:0000313" key="2">
    <source>
        <dbReference type="EMBL" id="SFK02510.1"/>
    </source>
</evidence>
<dbReference type="AlphaFoldDB" id="A0A1I3W4Z3"/>
<dbReference type="Proteomes" id="UP000199445">
    <property type="component" value="Unassembled WGS sequence"/>
</dbReference>
<name>A0A1I3W4Z3_9GAMM</name>
<dbReference type="InterPro" id="IPR032710">
    <property type="entry name" value="NTF2-like_dom_sf"/>
</dbReference>
<gene>
    <name evidence="2" type="ORF">SAMN05216429_10929</name>
</gene>
<evidence type="ECO:0000313" key="3">
    <source>
        <dbReference type="Proteomes" id="UP000199445"/>
    </source>
</evidence>
<reference evidence="2 3" key="1">
    <citation type="submission" date="2016-10" db="EMBL/GenBank/DDBJ databases">
        <authorList>
            <person name="de Groot N.N."/>
        </authorList>
    </citation>
    <scope>NUCLEOTIDE SEQUENCE [LARGE SCALE GENOMIC DNA]</scope>
    <source>
        <strain evidence="2 3">IBRC-M 10445</strain>
    </source>
</reference>
<dbReference type="EMBL" id="FOSC01000009">
    <property type="protein sequence ID" value="SFK02510.1"/>
    <property type="molecule type" value="Genomic_DNA"/>
</dbReference>
<dbReference type="SUPFAM" id="SSF54427">
    <property type="entry name" value="NTF2-like"/>
    <property type="match status" value="1"/>
</dbReference>
<dbReference type="InterPro" id="IPR037401">
    <property type="entry name" value="SnoaL-like"/>
</dbReference>
<evidence type="ECO:0000259" key="1">
    <source>
        <dbReference type="Pfam" id="PF12680"/>
    </source>
</evidence>
<proteinExistence type="predicted"/>
<keyword evidence="3" id="KW-1185">Reference proteome</keyword>
<feature type="domain" description="SnoaL-like" evidence="1">
    <location>
        <begin position="24"/>
        <end position="126"/>
    </location>
</feature>
<organism evidence="2 3">
    <name type="scientific">Marinobacter persicus</name>
    <dbReference type="NCBI Taxonomy" id="930118"/>
    <lineage>
        <taxon>Bacteria</taxon>
        <taxon>Pseudomonadati</taxon>
        <taxon>Pseudomonadota</taxon>
        <taxon>Gammaproteobacteria</taxon>
        <taxon>Pseudomonadales</taxon>
        <taxon>Marinobacteraceae</taxon>
        <taxon>Marinobacter</taxon>
    </lineage>
</organism>
<dbReference type="OrthoDB" id="1115105at2"/>
<dbReference type="Gene3D" id="3.10.450.50">
    <property type="match status" value="1"/>
</dbReference>
<protein>
    <submittedName>
        <fullName evidence="2">SnoaL-like domain-containing protein</fullName>
    </submittedName>
</protein>
<dbReference type="RefSeq" id="WP_091705418.1">
    <property type="nucleotide sequence ID" value="NZ_BMYN01000005.1"/>
</dbReference>
<dbReference type="Pfam" id="PF12680">
    <property type="entry name" value="SnoaL_2"/>
    <property type="match status" value="1"/>
</dbReference>
<sequence>MTTASSIEVGSHRAVLPVVLEDFRRLFNELDKGNLQKLPSVYGEDIRFQDPFGEVQGIDALTEYFAGAYKNVIRCQFRFQEPVVEGCWCTLPWVMELQHKRIRGGQRICVDGISHLEIRNGRVRYHRDYFDAGQLLYENLPVLGRMIRWIKEQAG</sequence>
<accession>A0A1I3W4Z3</accession>